<evidence type="ECO:0000313" key="3">
    <source>
        <dbReference type="Proteomes" id="UP000004913"/>
    </source>
</evidence>
<dbReference type="eggNOG" id="ENOG50347G8">
    <property type="taxonomic scope" value="Bacteria"/>
</dbReference>
<dbReference type="RefSeq" id="WP_006800948.1">
    <property type="nucleotide sequence ID" value="NZ_GL891988.1"/>
</dbReference>
<comment type="caution">
    <text evidence="2">The sequence shown here is derived from an EMBL/GenBank/DDBJ whole genome shotgun (WGS) entry which is preliminary data.</text>
</comment>
<gene>
    <name evidence="2" type="ORF">HMPREF9455_03415</name>
</gene>
<evidence type="ECO:0000313" key="2">
    <source>
        <dbReference type="EMBL" id="EGK00276.1"/>
    </source>
</evidence>
<keyword evidence="3" id="KW-1185">Reference proteome</keyword>
<accession>F5J220</accession>
<protein>
    <submittedName>
        <fullName evidence="2">Uncharacterized protein</fullName>
    </submittedName>
</protein>
<dbReference type="Proteomes" id="UP000004913">
    <property type="component" value="Unassembled WGS sequence"/>
</dbReference>
<feature type="chain" id="PRO_5003324271" evidence="1">
    <location>
        <begin position="23"/>
        <end position="344"/>
    </location>
</feature>
<keyword evidence="1" id="KW-0732">Signal</keyword>
<dbReference type="OrthoDB" id="1093796at2"/>
<evidence type="ECO:0000256" key="1">
    <source>
        <dbReference type="SAM" id="SignalP"/>
    </source>
</evidence>
<dbReference type="HOGENOM" id="CLU_805932_0_0_10"/>
<name>F5J220_9BACT</name>
<dbReference type="PROSITE" id="PS51257">
    <property type="entry name" value="PROKAR_LIPOPROTEIN"/>
    <property type="match status" value="1"/>
</dbReference>
<proteinExistence type="predicted"/>
<dbReference type="EMBL" id="ADLV01000039">
    <property type="protein sequence ID" value="EGK00276.1"/>
    <property type="molecule type" value="Genomic_DNA"/>
</dbReference>
<reference evidence="2 3" key="1">
    <citation type="submission" date="2011-04" db="EMBL/GenBank/DDBJ databases">
        <title>The Genome Sequence of Dysgonomonas gadei ATCC BAA-286.</title>
        <authorList>
            <consortium name="The Broad Institute Genome Sequencing Platform"/>
            <person name="Earl A."/>
            <person name="Ward D."/>
            <person name="Feldgarden M."/>
            <person name="Gevers D."/>
            <person name="Pudlo N."/>
            <person name="Martens E."/>
            <person name="Allen-Vercoe E."/>
            <person name="Young S.K."/>
            <person name="Zeng Q."/>
            <person name="Gargeya S."/>
            <person name="Fitzgerald M."/>
            <person name="Haas B."/>
            <person name="Abouelleil A."/>
            <person name="Alvarado L."/>
            <person name="Arachchi H.M."/>
            <person name="Berlin A."/>
            <person name="Brown A."/>
            <person name="Chapman S.B."/>
            <person name="Chen Z."/>
            <person name="Dunbar C."/>
            <person name="Freedman E."/>
            <person name="Gearin G."/>
            <person name="Gellesch M."/>
            <person name="Goldberg J."/>
            <person name="Griggs A."/>
            <person name="Gujja S."/>
            <person name="Heiman D."/>
            <person name="Howarth C."/>
            <person name="Larson L."/>
            <person name="Lui A."/>
            <person name="MacDonald P.J.P."/>
            <person name="Mehta T."/>
            <person name="Montmayeur A."/>
            <person name="Murphy C."/>
            <person name="Neiman D."/>
            <person name="Pearson M."/>
            <person name="Priest M."/>
            <person name="Roberts A."/>
            <person name="Saif S."/>
            <person name="Shea T."/>
            <person name="Shenoy N."/>
            <person name="Sisk P."/>
            <person name="Stolte C."/>
            <person name="Sykes S."/>
            <person name="Yandava C."/>
            <person name="Wortman J."/>
            <person name="Nusbaum C."/>
            <person name="Birren B."/>
        </authorList>
    </citation>
    <scope>NUCLEOTIDE SEQUENCE [LARGE SCALE GENOMIC DNA]</scope>
    <source>
        <strain evidence="2 3">ATCC BAA-286</strain>
    </source>
</reference>
<sequence length="344" mass="39426">MRQKIWMGIICLFLLSITSCSTDEELNDTVDGFYTLNADFVSPSNIRNNYAILFNNDTIKNTYYVGRANPSGILTVFEKGSKEPVYTEELKLASNMNVQFIKLGDKIDTYSDDKYTKFSLDIKWATNEDRDKYKATFNGSELNTEQGNINYVLTEALTGSLQLKKIDDGNLVLDREITVEPNGTFTFLQLSSTEFLAMPPGDEEDPESNDYKKIRVYYTITDDLREESYTIKFYTFDSWLYDKEQVVDIGYEFEIKAGELSPYILVYGRTFENENGDGGPAFLTYDLIAKDGTVVREHDPNQTGITFNDPDWGGGDYYKYLNKFETYNINFIGAGTLVLEEKWE</sequence>
<organism evidence="2 3">
    <name type="scientific">Dysgonomonas gadei ATCC BAA-286</name>
    <dbReference type="NCBI Taxonomy" id="742766"/>
    <lineage>
        <taxon>Bacteria</taxon>
        <taxon>Pseudomonadati</taxon>
        <taxon>Bacteroidota</taxon>
        <taxon>Bacteroidia</taxon>
        <taxon>Bacteroidales</taxon>
        <taxon>Dysgonomonadaceae</taxon>
        <taxon>Dysgonomonas</taxon>
    </lineage>
</organism>
<dbReference type="AlphaFoldDB" id="F5J220"/>
<feature type="signal peptide" evidence="1">
    <location>
        <begin position="1"/>
        <end position="22"/>
    </location>
</feature>